<dbReference type="InterPro" id="IPR054535">
    <property type="entry name" value="HphA_N"/>
</dbReference>
<evidence type="ECO:0000313" key="5">
    <source>
        <dbReference type="Proteomes" id="UP000677515"/>
    </source>
</evidence>
<sequence length="253" mass="25002">MFAKNKVVLALAILATTGVAQAAVIVGGTSASSNLLIGQAGTTTPAVAGAGVSGQLNSAITAFSHFTLPMFKNSGNDGYKFSGKQLTAIGVPGHGGLGVWSFAKVGTQDVWFGEWDAEGTAVGSKVNGTHTAFYVGNNGNVATTLPTTGPVTYAVKSINRGTSATAALPSSTLTANFSTKTASSTGDIAFTGGTITTSASDVKLAASNVAVTSVSGTGGALNGQFYGTGASAVAGLVKFSDRNKDTAFGGTKN</sequence>
<reference evidence="4 5" key="1">
    <citation type="submission" date="2021-01" db="EMBL/GenBank/DDBJ databases">
        <title>Complete genome sequence of Erwinia rhapontici MAFF 311153.</title>
        <authorList>
            <person name="Morohoshi T."/>
            <person name="Someya N."/>
        </authorList>
    </citation>
    <scope>NUCLEOTIDE SEQUENCE [LARGE SCALE GENOMIC DNA]</scope>
    <source>
        <strain evidence="4 5">MAFF 311153</strain>
    </source>
</reference>
<name>A0ABM7N303_ERWRD</name>
<dbReference type="EMBL" id="AP024329">
    <property type="protein sequence ID" value="BCQ35856.1"/>
    <property type="molecule type" value="Genomic_DNA"/>
</dbReference>
<evidence type="ECO:0000259" key="3">
    <source>
        <dbReference type="Pfam" id="PF22829"/>
    </source>
</evidence>
<dbReference type="Gene3D" id="2.40.160.90">
    <property type="match status" value="1"/>
</dbReference>
<dbReference type="Pfam" id="PF22828">
    <property type="entry name" value="HphA_N"/>
    <property type="match status" value="1"/>
</dbReference>
<keyword evidence="1" id="KW-0732">Signal</keyword>
<organism evidence="4 5">
    <name type="scientific">Erwinia rhapontici</name>
    <name type="common">Pectobacterium rhapontici</name>
    <dbReference type="NCBI Taxonomy" id="55212"/>
    <lineage>
        <taxon>Bacteria</taxon>
        <taxon>Pseudomonadati</taxon>
        <taxon>Pseudomonadota</taxon>
        <taxon>Gammaproteobacteria</taxon>
        <taxon>Enterobacterales</taxon>
        <taxon>Erwiniaceae</taxon>
        <taxon>Erwinia</taxon>
    </lineage>
</organism>
<feature type="domain" description="HphA C-terminal" evidence="3">
    <location>
        <begin position="143"/>
        <end position="252"/>
    </location>
</feature>
<protein>
    <recommendedName>
        <fullName evidence="6">Transferrin-binding protein B C-lobe/N-lobe beta barrel domain-containing protein</fullName>
    </recommendedName>
</protein>
<dbReference type="InterPro" id="IPR054536">
    <property type="entry name" value="HphA_C"/>
</dbReference>
<gene>
    <name evidence="4" type="ORF">ERHA53_31990</name>
</gene>
<evidence type="ECO:0000259" key="2">
    <source>
        <dbReference type="Pfam" id="PF22828"/>
    </source>
</evidence>
<dbReference type="Pfam" id="PF22829">
    <property type="entry name" value="HphA_C"/>
    <property type="match status" value="1"/>
</dbReference>
<dbReference type="InterPro" id="IPR011250">
    <property type="entry name" value="OMP/PagP_B-barrel"/>
</dbReference>
<evidence type="ECO:0008006" key="6">
    <source>
        <dbReference type="Google" id="ProtNLM"/>
    </source>
</evidence>
<accession>A0ABM7N303</accession>
<feature type="signal peptide" evidence="1">
    <location>
        <begin position="1"/>
        <end position="22"/>
    </location>
</feature>
<evidence type="ECO:0000313" key="4">
    <source>
        <dbReference type="EMBL" id="BCQ35856.1"/>
    </source>
</evidence>
<feature type="chain" id="PRO_5046097873" description="Transferrin-binding protein B C-lobe/N-lobe beta barrel domain-containing protein" evidence="1">
    <location>
        <begin position="23"/>
        <end position="253"/>
    </location>
</feature>
<keyword evidence="5" id="KW-1185">Reference proteome</keyword>
<proteinExistence type="predicted"/>
<dbReference type="SUPFAM" id="SSF56925">
    <property type="entry name" value="OMPA-like"/>
    <property type="match status" value="1"/>
</dbReference>
<dbReference type="GeneID" id="99867486"/>
<dbReference type="InterPro" id="IPR054843">
    <property type="entry name" value="Slam_hemophilin_C"/>
</dbReference>
<dbReference type="Proteomes" id="UP000677515">
    <property type="component" value="Chromosome"/>
</dbReference>
<evidence type="ECO:0000256" key="1">
    <source>
        <dbReference type="SAM" id="SignalP"/>
    </source>
</evidence>
<dbReference type="RefSeq" id="WP_133841394.1">
    <property type="nucleotide sequence ID" value="NZ_AP024329.1"/>
</dbReference>
<dbReference type="NCBIfam" id="NF041636">
    <property type="entry name" value="slam_lipo"/>
    <property type="match status" value="1"/>
</dbReference>
<feature type="domain" description="HphA N-terminal heme-binding" evidence="2">
    <location>
        <begin position="20"/>
        <end position="122"/>
    </location>
</feature>